<dbReference type="GO" id="GO:0004180">
    <property type="term" value="F:carboxypeptidase activity"/>
    <property type="evidence" value="ECO:0007669"/>
    <property type="project" value="TreeGrafter"/>
</dbReference>
<dbReference type="Proteomes" id="UP000245884">
    <property type="component" value="Unassembled WGS sequence"/>
</dbReference>
<dbReference type="EMBL" id="KZ819663">
    <property type="protein sequence ID" value="PWN29873.1"/>
    <property type="molecule type" value="Genomic_DNA"/>
</dbReference>
<dbReference type="InterPro" id="IPR036264">
    <property type="entry name" value="Bact_exopeptidase_dim_dom"/>
</dbReference>
<comment type="similarity">
    <text evidence="1">Belongs to the peptidase M20A family.</text>
</comment>
<dbReference type="Gene3D" id="1.10.150.900">
    <property type="match status" value="1"/>
</dbReference>
<proteinExistence type="inferred from homology"/>
<keyword evidence="4" id="KW-0378">Hydrolase</keyword>
<keyword evidence="7" id="KW-1133">Transmembrane helix</keyword>
<dbReference type="SUPFAM" id="SSF53187">
    <property type="entry name" value="Zn-dependent exopeptidases"/>
    <property type="match status" value="1"/>
</dbReference>
<dbReference type="Gene3D" id="3.40.630.10">
    <property type="entry name" value="Zn peptidases"/>
    <property type="match status" value="1"/>
</dbReference>
<dbReference type="RefSeq" id="XP_025364485.1">
    <property type="nucleotide sequence ID" value="XM_025504282.1"/>
</dbReference>
<dbReference type="GO" id="GO:0000328">
    <property type="term" value="C:fungal-type vacuole lumen"/>
    <property type="evidence" value="ECO:0007669"/>
    <property type="project" value="TreeGrafter"/>
</dbReference>
<dbReference type="PROSITE" id="PS00758">
    <property type="entry name" value="ARGE_DAPE_CPG2_1"/>
    <property type="match status" value="1"/>
</dbReference>
<feature type="region of interest" description="Disordered" evidence="6">
    <location>
        <begin position="1"/>
        <end position="35"/>
    </location>
</feature>
<reference evidence="9 10" key="1">
    <citation type="journal article" date="2018" name="Mol. Biol. Evol.">
        <title>Broad Genomic Sampling Reveals a Smut Pathogenic Ancestry of the Fungal Clade Ustilaginomycotina.</title>
        <authorList>
            <person name="Kijpornyongpan T."/>
            <person name="Mondo S.J."/>
            <person name="Barry K."/>
            <person name="Sandor L."/>
            <person name="Lee J."/>
            <person name="Lipzen A."/>
            <person name="Pangilinan J."/>
            <person name="LaButti K."/>
            <person name="Hainaut M."/>
            <person name="Henrissat B."/>
            <person name="Grigoriev I.V."/>
            <person name="Spatafora J.W."/>
            <person name="Aime M.C."/>
        </authorList>
    </citation>
    <scope>NUCLEOTIDE SEQUENCE [LARGE SCALE GENOMIC DNA]</scope>
    <source>
        <strain evidence="9 10">MCA 5214</strain>
    </source>
</reference>
<keyword evidence="7" id="KW-0812">Transmembrane</keyword>
<dbReference type="PANTHER" id="PTHR45962">
    <property type="entry name" value="N-FATTY-ACYL-AMINO ACID SYNTHASE/HYDROLASE PM20D1"/>
    <property type="match status" value="1"/>
</dbReference>
<dbReference type="OrthoDB" id="3064516at2759"/>
<dbReference type="InterPro" id="IPR011650">
    <property type="entry name" value="Peptidase_M20_dimer"/>
</dbReference>
<organism evidence="9 10">
    <name type="scientific">Jaminaea rosea</name>
    <dbReference type="NCBI Taxonomy" id="1569628"/>
    <lineage>
        <taxon>Eukaryota</taxon>
        <taxon>Fungi</taxon>
        <taxon>Dikarya</taxon>
        <taxon>Basidiomycota</taxon>
        <taxon>Ustilaginomycotina</taxon>
        <taxon>Exobasidiomycetes</taxon>
        <taxon>Microstromatales</taxon>
        <taxon>Microstromatales incertae sedis</taxon>
        <taxon>Jaminaea</taxon>
    </lineage>
</organism>
<dbReference type="GO" id="GO:0051603">
    <property type="term" value="P:proteolysis involved in protein catabolic process"/>
    <property type="evidence" value="ECO:0007669"/>
    <property type="project" value="TreeGrafter"/>
</dbReference>
<keyword evidence="7" id="KW-0472">Membrane</keyword>
<name>A0A316V125_9BASI</name>
<evidence type="ECO:0000256" key="6">
    <source>
        <dbReference type="SAM" id="MobiDB-lite"/>
    </source>
</evidence>
<dbReference type="AlphaFoldDB" id="A0A316V125"/>
<feature type="domain" description="Peptidase M20 dimerisation" evidence="8">
    <location>
        <begin position="322"/>
        <end position="516"/>
    </location>
</feature>
<keyword evidence="5" id="KW-0862">Zinc</keyword>
<dbReference type="InterPro" id="IPR047177">
    <property type="entry name" value="Pept_M20A"/>
</dbReference>
<dbReference type="InterPro" id="IPR001261">
    <property type="entry name" value="ArgE/DapE_CS"/>
</dbReference>
<dbReference type="GeneID" id="37026105"/>
<feature type="transmembrane region" description="Helical" evidence="7">
    <location>
        <begin position="43"/>
        <end position="62"/>
    </location>
</feature>
<evidence type="ECO:0000313" key="9">
    <source>
        <dbReference type="EMBL" id="PWN29873.1"/>
    </source>
</evidence>
<dbReference type="Pfam" id="PF07687">
    <property type="entry name" value="M20_dimer"/>
    <property type="match status" value="1"/>
</dbReference>
<accession>A0A316V125</accession>
<dbReference type="InterPro" id="IPR002933">
    <property type="entry name" value="Peptidase_M20"/>
</dbReference>
<sequence>MAQRSLLATQRRDEKLPSSGAAADEQQHCQAGVERQRRRGGRALLSLVLLLGLTLFVFPATIRSSPEGLDERIVRWIFSSSPSVAATAAEGSRVCPQVEPWTGPGEDAPHVEYPSAEQMGERLSGAVQIDTSVHDDEPPPEEDPSLWSSRFDPLRAFFSRTFPRTHDADGPVQLELVHAHGLLYTWPGRNASLKPLLLMAHQDVVPVDPATLSEWISPPFEGRVINDTVIGRGAADIKSLVVSILSAVEALIESGFSPERTLLVSFGYDEEVSGRYGGQALAARIEEVYGRDGVAMIVDEGNPVVSRYDSAGVGMDLALPGVEEKGQAHIRIRIEGTGGHSSQPPPRTTIGLLSEFVASIEQEGGDNLKTAVIPDLDSAYLKMLQCIRDAPAVPHTVRQALKALDWAGRSSTSELLAASSHSPLRRLVIHAFAHPLDTRKRQRIERAKRALLAALPDHLKGQWRTTQTPTLFHGGIKLNAIPPSATVDIDHRVALHHDVPFVQRWYKERLTRFAKRHDLGLVAYGEEQHLDGGKAGKVILELAGAPLAPAPRTPTDASDPRAAPWRLFSSVIRSVWHSNTSSSSRPILVAPHQMTGNTDTRWMWRLSRHIFRFMPASLLPDALPAGSAFAGVHGVNEHYRVDGLERAVRFYAGLVRAVDAQGWD</sequence>
<keyword evidence="10" id="KW-1185">Reference proteome</keyword>
<evidence type="ECO:0000256" key="3">
    <source>
        <dbReference type="ARBA" id="ARBA00022723"/>
    </source>
</evidence>
<evidence type="ECO:0000256" key="4">
    <source>
        <dbReference type="ARBA" id="ARBA00022801"/>
    </source>
</evidence>
<dbReference type="GO" id="GO:0046872">
    <property type="term" value="F:metal ion binding"/>
    <property type="evidence" value="ECO:0007669"/>
    <property type="project" value="UniProtKB-KW"/>
</dbReference>
<keyword evidence="3" id="KW-0479">Metal-binding</keyword>
<dbReference type="STRING" id="1569628.A0A316V125"/>
<dbReference type="PANTHER" id="PTHR45962:SF1">
    <property type="entry name" value="N-FATTY-ACYL-AMINO ACID SYNTHASE_HYDROLASE PM20D1"/>
    <property type="match status" value="1"/>
</dbReference>
<dbReference type="Pfam" id="PF01546">
    <property type="entry name" value="Peptidase_M20"/>
    <property type="match status" value="1"/>
</dbReference>
<evidence type="ECO:0000256" key="7">
    <source>
        <dbReference type="SAM" id="Phobius"/>
    </source>
</evidence>
<evidence type="ECO:0000256" key="2">
    <source>
        <dbReference type="ARBA" id="ARBA00022670"/>
    </source>
</evidence>
<gene>
    <name evidence="9" type="ORF">BDZ90DRAFT_216629</name>
</gene>
<evidence type="ECO:0000259" key="8">
    <source>
        <dbReference type="Pfam" id="PF07687"/>
    </source>
</evidence>
<keyword evidence="2" id="KW-0645">Protease</keyword>
<dbReference type="SUPFAM" id="SSF55031">
    <property type="entry name" value="Bacterial exopeptidase dimerisation domain"/>
    <property type="match status" value="1"/>
</dbReference>
<evidence type="ECO:0000313" key="10">
    <source>
        <dbReference type="Proteomes" id="UP000245884"/>
    </source>
</evidence>
<evidence type="ECO:0000256" key="5">
    <source>
        <dbReference type="ARBA" id="ARBA00022833"/>
    </source>
</evidence>
<dbReference type="Gene3D" id="3.30.70.360">
    <property type="match status" value="1"/>
</dbReference>
<protein>
    <submittedName>
        <fullName evidence="9">Zn-dependent exopeptidase</fullName>
    </submittedName>
</protein>
<evidence type="ECO:0000256" key="1">
    <source>
        <dbReference type="ARBA" id="ARBA00006247"/>
    </source>
</evidence>
<dbReference type="PROSITE" id="PS00759">
    <property type="entry name" value="ARGE_DAPE_CPG2_2"/>
    <property type="match status" value="1"/>
</dbReference>